<dbReference type="AlphaFoldDB" id="A7SS41"/>
<dbReference type="OrthoDB" id="6022067at2759"/>
<dbReference type="PANTHER" id="PTHR11214">
    <property type="entry name" value="BETA-1,3-N-ACETYLGLUCOSAMINYLTRANSFERASE"/>
    <property type="match status" value="1"/>
</dbReference>
<keyword evidence="4" id="KW-0808">Transferase</keyword>
<dbReference type="FunFam" id="3.90.550.50:FF:000085">
    <property type="entry name" value="Hexosyltransferase"/>
    <property type="match status" value="1"/>
</dbReference>
<evidence type="ECO:0000256" key="2">
    <source>
        <dbReference type="ARBA" id="ARBA00008661"/>
    </source>
</evidence>
<gene>
    <name evidence="11" type="ORF">NEMVEDRAFT_v1g129434</name>
</gene>
<evidence type="ECO:0000256" key="5">
    <source>
        <dbReference type="ARBA" id="ARBA00022692"/>
    </source>
</evidence>
<dbReference type="GO" id="GO:0000139">
    <property type="term" value="C:Golgi membrane"/>
    <property type="evidence" value="ECO:0000318"/>
    <property type="project" value="GO_Central"/>
</dbReference>
<evidence type="ECO:0000313" key="11">
    <source>
        <dbReference type="EMBL" id="EDO33449.1"/>
    </source>
</evidence>
<evidence type="ECO:0000256" key="6">
    <source>
        <dbReference type="ARBA" id="ARBA00022968"/>
    </source>
</evidence>
<dbReference type="FunCoup" id="A7SS41">
    <property type="interactions" value="100"/>
</dbReference>
<dbReference type="PhylomeDB" id="A7SS41"/>
<evidence type="ECO:0000313" key="12">
    <source>
        <dbReference type="Proteomes" id="UP000001593"/>
    </source>
</evidence>
<dbReference type="InterPro" id="IPR002659">
    <property type="entry name" value="Glyco_trans_31"/>
</dbReference>
<feature type="non-terminal residue" evidence="11">
    <location>
        <position position="1"/>
    </location>
</feature>
<dbReference type="eggNOG" id="KOG2287">
    <property type="taxonomic scope" value="Eukaryota"/>
</dbReference>
<comment type="similarity">
    <text evidence="2 10">Belongs to the glycosyltransferase 31 family.</text>
</comment>
<evidence type="ECO:0000256" key="8">
    <source>
        <dbReference type="ARBA" id="ARBA00023034"/>
    </source>
</evidence>
<dbReference type="Gene3D" id="3.90.550.50">
    <property type="match status" value="1"/>
</dbReference>
<dbReference type="PANTHER" id="PTHR11214:SF376">
    <property type="entry name" value="HEXOSYLTRANSFERASE"/>
    <property type="match status" value="1"/>
</dbReference>
<dbReference type="Proteomes" id="UP000001593">
    <property type="component" value="Unassembled WGS sequence"/>
</dbReference>
<comment type="subcellular location">
    <subcellularLocation>
        <location evidence="1 10">Golgi apparatus membrane</location>
        <topology evidence="1 10">Single-pass type II membrane protein</topology>
    </subcellularLocation>
</comment>
<keyword evidence="5" id="KW-0812">Transmembrane</keyword>
<evidence type="ECO:0000256" key="1">
    <source>
        <dbReference type="ARBA" id="ARBA00004323"/>
    </source>
</evidence>
<reference evidence="11 12" key="1">
    <citation type="journal article" date="2007" name="Science">
        <title>Sea anemone genome reveals ancestral eumetazoan gene repertoire and genomic organization.</title>
        <authorList>
            <person name="Putnam N.H."/>
            <person name="Srivastava M."/>
            <person name="Hellsten U."/>
            <person name="Dirks B."/>
            <person name="Chapman J."/>
            <person name="Salamov A."/>
            <person name="Terry A."/>
            <person name="Shapiro H."/>
            <person name="Lindquist E."/>
            <person name="Kapitonov V.V."/>
            <person name="Jurka J."/>
            <person name="Genikhovich G."/>
            <person name="Grigoriev I.V."/>
            <person name="Lucas S.M."/>
            <person name="Steele R.E."/>
            <person name="Finnerty J.R."/>
            <person name="Technau U."/>
            <person name="Martindale M.Q."/>
            <person name="Rokhsar D.S."/>
        </authorList>
    </citation>
    <scope>NUCLEOTIDE SEQUENCE [LARGE SCALE GENOMIC DNA]</scope>
    <source>
        <strain evidence="12">CH2 X CH6</strain>
    </source>
</reference>
<dbReference type="GO" id="GO:0016758">
    <property type="term" value="F:hexosyltransferase activity"/>
    <property type="evidence" value="ECO:0007669"/>
    <property type="project" value="InterPro"/>
</dbReference>
<keyword evidence="3 10" id="KW-0328">Glycosyltransferase</keyword>
<evidence type="ECO:0000256" key="10">
    <source>
        <dbReference type="RuleBase" id="RU363063"/>
    </source>
</evidence>
<keyword evidence="7" id="KW-1133">Transmembrane helix</keyword>
<keyword evidence="12" id="KW-1185">Reference proteome</keyword>
<dbReference type="GO" id="GO:0006493">
    <property type="term" value="P:protein O-linked glycosylation"/>
    <property type="evidence" value="ECO:0000318"/>
    <property type="project" value="GO_Central"/>
</dbReference>
<dbReference type="HOGENOM" id="CLU_036849_6_1_1"/>
<dbReference type="OMA" id="IAMFEVE"/>
<accession>A7SS41</accession>
<dbReference type="EMBL" id="DS469772">
    <property type="protein sequence ID" value="EDO33449.1"/>
    <property type="molecule type" value="Genomic_DNA"/>
</dbReference>
<dbReference type="Pfam" id="PF01762">
    <property type="entry name" value="Galactosyl_T"/>
    <property type="match status" value="1"/>
</dbReference>
<keyword evidence="6" id="KW-0735">Signal-anchor</keyword>
<name>A7SS41_NEMVE</name>
<dbReference type="InParanoid" id="A7SS41"/>
<keyword evidence="8 10" id="KW-0333">Golgi apparatus</keyword>
<proteinExistence type="inferred from homology"/>
<evidence type="ECO:0000256" key="3">
    <source>
        <dbReference type="ARBA" id="ARBA00022676"/>
    </source>
</evidence>
<protein>
    <recommendedName>
        <fullName evidence="10">Hexosyltransferase</fullName>
        <ecNumber evidence="10">2.4.1.-</ecNumber>
    </recommendedName>
</protein>
<dbReference type="KEGG" id="nve:5504656"/>
<evidence type="ECO:0000256" key="9">
    <source>
        <dbReference type="ARBA" id="ARBA00023136"/>
    </source>
</evidence>
<keyword evidence="9" id="KW-0472">Membrane</keyword>
<sequence length="200" mass="23488">FLVILVSSLPNAIESREAIRETWAKSLIANDTKLDSCLIFVVGSSKSTHLDIEVEEEAKQYGDIFRSKYLDKPRHEIAKIWKSYYWVAKYEPKYVIKTKDDVYIYLPSVMRWLKQRDPKEQLYAGKLINHARVIRDKKDEFYVSWNEFSETFYPDYCSGEIYVFSGNILEKLIRLSSSIAMFEVEDAYFGLLVHRADITP</sequence>
<dbReference type="EC" id="2.4.1.-" evidence="10"/>
<dbReference type="GO" id="GO:0016757">
    <property type="term" value="F:glycosyltransferase activity"/>
    <property type="evidence" value="ECO:0000318"/>
    <property type="project" value="GO_Central"/>
</dbReference>
<organism evidence="11 12">
    <name type="scientific">Nematostella vectensis</name>
    <name type="common">Starlet sea anemone</name>
    <dbReference type="NCBI Taxonomy" id="45351"/>
    <lineage>
        <taxon>Eukaryota</taxon>
        <taxon>Metazoa</taxon>
        <taxon>Cnidaria</taxon>
        <taxon>Anthozoa</taxon>
        <taxon>Hexacorallia</taxon>
        <taxon>Actiniaria</taxon>
        <taxon>Edwardsiidae</taxon>
        <taxon>Nematostella</taxon>
    </lineage>
</organism>
<evidence type="ECO:0000256" key="4">
    <source>
        <dbReference type="ARBA" id="ARBA00022679"/>
    </source>
</evidence>
<feature type="non-terminal residue" evidence="11">
    <location>
        <position position="200"/>
    </location>
</feature>
<evidence type="ECO:0000256" key="7">
    <source>
        <dbReference type="ARBA" id="ARBA00022989"/>
    </source>
</evidence>